<reference evidence="4 5" key="1">
    <citation type="submission" date="2019-02" db="EMBL/GenBank/DDBJ databases">
        <title>Siculibacillus lacustris gen. nov., sp. nov., a new rosette-forming bacterium isolated from a freshwater crater lake (Lake St. Ana, Romania).</title>
        <authorList>
            <person name="Felfoldi T."/>
            <person name="Marton Z."/>
            <person name="Szabo A."/>
            <person name="Mentes A."/>
            <person name="Boka K."/>
            <person name="Marialigeti K."/>
            <person name="Mathe I."/>
            <person name="Koncz M."/>
            <person name="Schumann P."/>
            <person name="Toth E."/>
        </authorList>
    </citation>
    <scope>NUCLEOTIDE SEQUENCE [LARGE SCALE GENOMIC DNA]</scope>
    <source>
        <strain evidence="4 5">SA-279</strain>
    </source>
</reference>
<feature type="domain" description="Ferritin/DPS" evidence="3">
    <location>
        <begin position="18"/>
        <end position="155"/>
    </location>
</feature>
<dbReference type="SUPFAM" id="SSF47240">
    <property type="entry name" value="Ferritin-like"/>
    <property type="match status" value="1"/>
</dbReference>
<proteinExistence type="inferred from homology"/>
<dbReference type="Pfam" id="PF00210">
    <property type="entry name" value="Ferritin"/>
    <property type="match status" value="1"/>
</dbReference>
<name>A0A4Q9VY32_9HYPH</name>
<dbReference type="OrthoDB" id="9797687at2"/>
<dbReference type="PRINTS" id="PR01346">
    <property type="entry name" value="HELNAPAPROT"/>
</dbReference>
<dbReference type="InterPro" id="IPR023188">
    <property type="entry name" value="DPS_DNA-bd_CS"/>
</dbReference>
<evidence type="ECO:0000313" key="4">
    <source>
        <dbReference type="EMBL" id="TBW40288.1"/>
    </source>
</evidence>
<accession>A0A4Q9VY32</accession>
<sequence length="159" mass="17053">MHPTHNTLSENIRTQSVELLNKHLAAAIDLQAQVKQAHWNVRGPTFIAVHELFDRVAGEVGAYSDQLAERAGGLGGTAHGTVQVAAERSFLIPYDLGVADENSHLFAVSVALAAFGQSAREAIGLSAGFGDVDTSDLFTEVSRGIDRQLWFVESQTAPK</sequence>
<dbReference type="InterPro" id="IPR002177">
    <property type="entry name" value="DPS_DNA-bd"/>
</dbReference>
<dbReference type="GO" id="GO:0008199">
    <property type="term" value="F:ferric iron binding"/>
    <property type="evidence" value="ECO:0007669"/>
    <property type="project" value="InterPro"/>
</dbReference>
<dbReference type="PANTHER" id="PTHR42932">
    <property type="entry name" value="GENERAL STRESS PROTEIN 20U"/>
    <property type="match status" value="1"/>
</dbReference>
<dbReference type="GO" id="GO:0016722">
    <property type="term" value="F:oxidoreductase activity, acting on metal ions"/>
    <property type="evidence" value="ECO:0007669"/>
    <property type="project" value="InterPro"/>
</dbReference>
<evidence type="ECO:0000259" key="3">
    <source>
        <dbReference type="Pfam" id="PF00210"/>
    </source>
</evidence>
<dbReference type="InterPro" id="IPR008331">
    <property type="entry name" value="Ferritin_DPS_dom"/>
</dbReference>
<comment type="caution">
    <text evidence="4">The sequence shown here is derived from an EMBL/GenBank/DDBJ whole genome shotgun (WGS) entry which is preliminary data.</text>
</comment>
<evidence type="ECO:0000313" key="5">
    <source>
        <dbReference type="Proteomes" id="UP000292781"/>
    </source>
</evidence>
<comment type="similarity">
    <text evidence="1 2">Belongs to the Dps family.</text>
</comment>
<dbReference type="PROSITE" id="PS00818">
    <property type="entry name" value="DPS_1"/>
    <property type="match status" value="1"/>
</dbReference>
<dbReference type="EMBL" id="SJFN01000004">
    <property type="protein sequence ID" value="TBW40288.1"/>
    <property type="molecule type" value="Genomic_DNA"/>
</dbReference>
<organism evidence="4 5">
    <name type="scientific">Siculibacillus lacustris</name>
    <dbReference type="NCBI Taxonomy" id="1549641"/>
    <lineage>
        <taxon>Bacteria</taxon>
        <taxon>Pseudomonadati</taxon>
        <taxon>Pseudomonadota</taxon>
        <taxon>Alphaproteobacteria</taxon>
        <taxon>Hyphomicrobiales</taxon>
        <taxon>Ancalomicrobiaceae</taxon>
        <taxon>Siculibacillus</taxon>
    </lineage>
</organism>
<dbReference type="AlphaFoldDB" id="A0A4Q9VY32"/>
<dbReference type="NCBIfam" id="NF006975">
    <property type="entry name" value="PRK09448.1"/>
    <property type="match status" value="1"/>
</dbReference>
<dbReference type="PIRSF" id="PIRSF005900">
    <property type="entry name" value="Dps"/>
    <property type="match status" value="1"/>
</dbReference>
<dbReference type="CDD" id="cd01043">
    <property type="entry name" value="DPS"/>
    <property type="match status" value="1"/>
</dbReference>
<dbReference type="InterPro" id="IPR009078">
    <property type="entry name" value="Ferritin-like_SF"/>
</dbReference>
<keyword evidence="5" id="KW-1185">Reference proteome</keyword>
<dbReference type="PANTHER" id="PTHR42932:SF3">
    <property type="entry name" value="DNA PROTECTION DURING STARVATION PROTEIN"/>
    <property type="match status" value="1"/>
</dbReference>
<dbReference type="Proteomes" id="UP000292781">
    <property type="component" value="Unassembled WGS sequence"/>
</dbReference>
<gene>
    <name evidence="4" type="ORF">EYW49_03655</name>
</gene>
<evidence type="ECO:0000256" key="1">
    <source>
        <dbReference type="ARBA" id="ARBA00009497"/>
    </source>
</evidence>
<dbReference type="Gene3D" id="1.20.1260.10">
    <property type="match status" value="1"/>
</dbReference>
<protein>
    <submittedName>
        <fullName evidence="4">DNA starvation/stationary phase protection protein Dps</fullName>
    </submittedName>
</protein>
<dbReference type="InterPro" id="IPR012347">
    <property type="entry name" value="Ferritin-like"/>
</dbReference>
<dbReference type="RefSeq" id="WP_131306312.1">
    <property type="nucleotide sequence ID" value="NZ_SJFN01000004.1"/>
</dbReference>
<evidence type="ECO:0000256" key="2">
    <source>
        <dbReference type="RuleBase" id="RU003875"/>
    </source>
</evidence>